<reference evidence="1" key="1">
    <citation type="submission" date="2020-03" db="EMBL/GenBank/DDBJ databases">
        <title>The deep terrestrial virosphere.</title>
        <authorList>
            <person name="Holmfeldt K."/>
            <person name="Nilsson E."/>
            <person name="Simone D."/>
            <person name="Lopez-Fernandez M."/>
            <person name="Wu X."/>
            <person name="de Brujin I."/>
            <person name="Lundin D."/>
            <person name="Andersson A."/>
            <person name="Bertilsson S."/>
            <person name="Dopson M."/>
        </authorList>
    </citation>
    <scope>NUCLEOTIDE SEQUENCE</scope>
    <source>
        <strain evidence="1">TM448B02983</strain>
    </source>
</reference>
<gene>
    <name evidence="1" type="ORF">TM448B02983_0003</name>
</gene>
<protein>
    <submittedName>
        <fullName evidence="1">Uncharacterized protein</fullName>
    </submittedName>
</protein>
<organism evidence="1">
    <name type="scientific">viral metagenome</name>
    <dbReference type="NCBI Taxonomy" id="1070528"/>
    <lineage>
        <taxon>unclassified sequences</taxon>
        <taxon>metagenomes</taxon>
        <taxon>organismal metagenomes</taxon>
    </lineage>
</organism>
<proteinExistence type="predicted"/>
<accession>A0A6M3XWB7</accession>
<sequence length="356" mass="39617">MRGLTQGEASSTANPVLQLYCRSGGFLADFISGTYKVEYIGDPAVAPVEKVATTAFVVGDKLATGRYVIPTGATTTWTVGTHRAVCNYVMTVAGSTYQQIVEFEILNSGDFPTGRGYVGYISVRRAIQDEYMLSTDSVPTAQRYIYRASQQIERWCHRWFEPRYVVFKVPGLERSQLLLDEAIIAIEDVYAVWQTTTGQDTYKFEQYLYKVYNRYLDGSADLDDRWHPMLYLTDVDGTIPRTRGFAWPYGNQNIQVQGVFGFVDPEYDPLAGEILIGSTPREIAMVAGTLLYRYMEDPMLSSVLVHQPGAIVSARTRDQSYKRGGSDGAAPTNMSGDPLIDGILQKYQAPLAVGTL</sequence>
<evidence type="ECO:0000313" key="1">
    <source>
        <dbReference type="EMBL" id="QJI02162.1"/>
    </source>
</evidence>
<dbReference type="AlphaFoldDB" id="A0A6M3XWB7"/>
<dbReference type="EMBL" id="MT144979">
    <property type="protein sequence ID" value="QJI02162.1"/>
    <property type="molecule type" value="Genomic_DNA"/>
</dbReference>
<name>A0A6M3XWB7_9ZZZZ</name>